<dbReference type="InterPro" id="IPR000847">
    <property type="entry name" value="LysR_HTH_N"/>
</dbReference>
<reference evidence="6" key="2">
    <citation type="submission" date="2023-03" db="EMBL/GenBank/DDBJ databases">
        <authorList>
            <person name="Shen W."/>
            <person name="Cai J."/>
        </authorList>
    </citation>
    <scope>NUCLEOTIDE SEQUENCE</scope>
    <source>
        <strain evidence="6">P82-2</strain>
    </source>
</reference>
<dbReference type="InterPro" id="IPR005119">
    <property type="entry name" value="LysR_subst-bd"/>
</dbReference>
<dbReference type="Pfam" id="PF03466">
    <property type="entry name" value="LysR_substrate"/>
    <property type="match status" value="1"/>
</dbReference>
<dbReference type="GO" id="GO:0005829">
    <property type="term" value="C:cytosol"/>
    <property type="evidence" value="ECO:0007669"/>
    <property type="project" value="TreeGrafter"/>
</dbReference>
<dbReference type="Proteomes" id="UP000217465">
    <property type="component" value="Unassembled WGS sequence"/>
</dbReference>
<dbReference type="SUPFAM" id="SSF53850">
    <property type="entry name" value="Periplasmic binding protein-like II"/>
    <property type="match status" value="1"/>
</dbReference>
<dbReference type="AlphaFoldDB" id="A0A0E2UEU1"/>
<dbReference type="PANTHER" id="PTHR30419">
    <property type="entry name" value="HTH-TYPE TRANSCRIPTIONAL REGULATOR YBHD"/>
    <property type="match status" value="1"/>
</dbReference>
<dbReference type="STRING" id="936154.STP_1532"/>
<evidence type="ECO:0000256" key="1">
    <source>
        <dbReference type="ARBA" id="ARBA00009437"/>
    </source>
</evidence>
<evidence type="ECO:0000256" key="3">
    <source>
        <dbReference type="ARBA" id="ARBA00023125"/>
    </source>
</evidence>
<evidence type="ECO:0000313" key="7">
    <source>
        <dbReference type="EMBL" id="PCH10692.1"/>
    </source>
</evidence>
<dbReference type="Gene3D" id="3.40.190.10">
    <property type="entry name" value="Periplasmic binding protein-like II"/>
    <property type="match status" value="2"/>
</dbReference>
<keyword evidence="4" id="KW-0804">Transcription</keyword>
<dbReference type="InterPro" id="IPR036390">
    <property type="entry name" value="WH_DNA-bd_sf"/>
</dbReference>
<comment type="similarity">
    <text evidence="1">Belongs to the LysR transcriptional regulatory family.</text>
</comment>
<dbReference type="EMBL" id="JARQAG010000029">
    <property type="protein sequence ID" value="MDT2732697.1"/>
    <property type="molecule type" value="Genomic_DNA"/>
</dbReference>
<dbReference type="Proteomes" id="UP001180515">
    <property type="component" value="Unassembled WGS sequence"/>
</dbReference>
<dbReference type="Pfam" id="PF00126">
    <property type="entry name" value="HTH_1"/>
    <property type="match status" value="1"/>
</dbReference>
<dbReference type="eggNOG" id="COG0583">
    <property type="taxonomic scope" value="Bacteria"/>
</dbReference>
<dbReference type="GO" id="GO:0003677">
    <property type="term" value="F:DNA binding"/>
    <property type="evidence" value="ECO:0007669"/>
    <property type="project" value="UniProtKB-KW"/>
</dbReference>
<reference evidence="7 8" key="1">
    <citation type="submission" date="2016-06" db="EMBL/GenBank/DDBJ databases">
        <authorList>
            <person name="Haines A.N."/>
            <person name="Council K.R."/>
        </authorList>
    </citation>
    <scope>NUCLEOTIDE SEQUENCE [LARGE SCALE GENOMIC DNA]</scope>
    <source>
        <strain evidence="7 8">SP158-29</strain>
    </source>
</reference>
<sequence length="293" mass="33588">MNIRDLEYFHQLSLLKSYTGVAHYFGVSQPTISYAIQRLENELNCELIKKDPKHRQVNLTQQGVIFCEHVDTILKEIKRGQQEINRSLHPLPSVGFPPIISKYIFHQMVTFSDGLDFLTKVQSVSAGSSSLVSLLRQEKLSLSLLGTLHTVNIDHVISKTLLKKSFYFVMSKNNPLSHSQCLSFKDVLDQDFILLDEHNIHLEAYKQLNSRYHNKGKILFQIDDIAVIKQLIIENKGISLLTDIALDQDDNNLVKVPLKTEDDISFFISYAYPENIQLNDTLITLINLFEKIT</sequence>
<dbReference type="EMBL" id="NSGR01000010">
    <property type="protein sequence ID" value="PCH10692.1"/>
    <property type="molecule type" value="Genomic_DNA"/>
</dbReference>
<evidence type="ECO:0000313" key="8">
    <source>
        <dbReference type="Proteomes" id="UP000217465"/>
    </source>
</evidence>
<keyword evidence="2" id="KW-0805">Transcription regulation</keyword>
<organism evidence="7 8">
    <name type="scientific">Streptococcus parauberis</name>
    <dbReference type="NCBI Taxonomy" id="1348"/>
    <lineage>
        <taxon>Bacteria</taxon>
        <taxon>Bacillati</taxon>
        <taxon>Bacillota</taxon>
        <taxon>Bacilli</taxon>
        <taxon>Lactobacillales</taxon>
        <taxon>Streptococcaceae</taxon>
        <taxon>Streptococcus</taxon>
    </lineage>
</organism>
<evidence type="ECO:0000259" key="5">
    <source>
        <dbReference type="PROSITE" id="PS50931"/>
    </source>
</evidence>
<dbReference type="GO" id="GO:0003700">
    <property type="term" value="F:DNA-binding transcription factor activity"/>
    <property type="evidence" value="ECO:0007669"/>
    <property type="project" value="InterPro"/>
</dbReference>
<protein>
    <submittedName>
        <fullName evidence="7">HTH-type transcriptional regulator GltC</fullName>
    </submittedName>
    <submittedName>
        <fullName evidence="6">LysR family transcriptional regulator</fullName>
    </submittedName>
</protein>
<keyword evidence="3" id="KW-0238">DNA-binding</keyword>
<dbReference type="SUPFAM" id="SSF46785">
    <property type="entry name" value="Winged helix' DNA-binding domain"/>
    <property type="match status" value="1"/>
</dbReference>
<dbReference type="PANTHER" id="PTHR30419:SF8">
    <property type="entry name" value="NITROGEN ASSIMILATION TRANSCRIPTIONAL ACTIVATOR-RELATED"/>
    <property type="match status" value="1"/>
</dbReference>
<dbReference type="RefSeq" id="WP_045406969.1">
    <property type="nucleotide sequence ID" value="NZ_BAWT01000004.1"/>
</dbReference>
<gene>
    <name evidence="7" type="primary">gltC_3</name>
    <name evidence="7" type="ORF">A9Y57_01982</name>
    <name evidence="6" type="ORF">P7G31_10820</name>
</gene>
<evidence type="ECO:0000256" key="2">
    <source>
        <dbReference type="ARBA" id="ARBA00023015"/>
    </source>
</evidence>
<proteinExistence type="inferred from homology"/>
<evidence type="ECO:0000256" key="4">
    <source>
        <dbReference type="ARBA" id="ARBA00023163"/>
    </source>
</evidence>
<dbReference type="Gene3D" id="1.10.10.10">
    <property type="entry name" value="Winged helix-like DNA-binding domain superfamily/Winged helix DNA-binding domain"/>
    <property type="match status" value="1"/>
</dbReference>
<feature type="domain" description="HTH lysR-type" evidence="5">
    <location>
        <begin position="1"/>
        <end position="58"/>
    </location>
</feature>
<accession>A0A0E2UEU1</accession>
<comment type="caution">
    <text evidence="7">The sequence shown here is derived from an EMBL/GenBank/DDBJ whole genome shotgun (WGS) entry which is preliminary data.</text>
</comment>
<dbReference type="PROSITE" id="PS50931">
    <property type="entry name" value="HTH_LYSR"/>
    <property type="match status" value="1"/>
</dbReference>
<evidence type="ECO:0000313" key="6">
    <source>
        <dbReference type="EMBL" id="MDT2732697.1"/>
    </source>
</evidence>
<dbReference type="InterPro" id="IPR050950">
    <property type="entry name" value="HTH-type_LysR_regulators"/>
</dbReference>
<dbReference type="InterPro" id="IPR036388">
    <property type="entry name" value="WH-like_DNA-bd_sf"/>
</dbReference>
<name>A0A0E2UEU1_9STRE</name>